<gene>
    <name evidence="2" type="primary">pap</name>
    <name evidence="2" type="ORF">HQ394_11650</name>
</gene>
<keyword evidence="2" id="KW-0808">Transferase</keyword>
<keyword evidence="3" id="KW-1185">Reference proteome</keyword>
<dbReference type="Proteomes" id="UP000516369">
    <property type="component" value="Chromosome"/>
</dbReference>
<dbReference type="InterPro" id="IPR022489">
    <property type="entry name" value="PolyP_AMP_Tfrase"/>
</dbReference>
<evidence type="ECO:0000259" key="1">
    <source>
        <dbReference type="Pfam" id="PF03976"/>
    </source>
</evidence>
<sequence>MFESAEQVHKIDKSTYKVEEAKLREALLDAQFDLAEAKSFAVLILLTGLDGAGKSEALAKLTEWFDPRHVHTEVFDQPSEAAAARPALWRFWVNLPAKGRIGIFLGSWYADAFVGRVIGSGDDAELESDLSKFNRFETMLAAENVLIIKLWLHLSRSDQKQRLAEIAKMPGGGRHIVEYRRIHRHYKRAMAMIHKGLRLTSTGVAPWVVVPSADREYRDLMIGQTILAAMRKRLDAAPVGKVAAAPVIVASMDRKTALDALDLDRRLERDVYKKELAQQQQRLAEFTDSKAFRKIALVATFEGNDAAGKGGSIRRVTQAMDPRRFKVHSVAAPSDDERAKPYLWRFWRLIPRRGNVAIFDRTWYGRVLVERIEGFCSEADWLRAYAEINDFEAQLTAAGIVVVKFWLATSKDEQLRRFQDREKTAYKRYKITDEDWRNRDKWDDYAVAVGDMIDRTSSEHAPWTLVESEDKLYGRVKILRTIADRVAAAL</sequence>
<dbReference type="PANTHER" id="PTHR34383">
    <property type="entry name" value="POLYPHOSPHATE:AMP PHOSPHOTRANSFERASE-RELATED"/>
    <property type="match status" value="1"/>
</dbReference>
<dbReference type="NCBIfam" id="TIGR03708">
    <property type="entry name" value="poly_P_AMP_trns"/>
    <property type="match status" value="1"/>
</dbReference>
<feature type="domain" description="Polyphosphate kinase-2-related" evidence="1">
    <location>
        <begin position="11"/>
        <end position="233"/>
    </location>
</feature>
<evidence type="ECO:0000313" key="3">
    <source>
        <dbReference type="Proteomes" id="UP000516369"/>
    </source>
</evidence>
<dbReference type="InterPro" id="IPR022488">
    <property type="entry name" value="PPK2-related"/>
</dbReference>
<dbReference type="Pfam" id="PF03976">
    <property type="entry name" value="PPK2"/>
    <property type="match status" value="2"/>
</dbReference>
<dbReference type="Gene3D" id="3.40.50.300">
    <property type="entry name" value="P-loop containing nucleotide triphosphate hydrolases"/>
    <property type="match status" value="2"/>
</dbReference>
<evidence type="ECO:0000313" key="2">
    <source>
        <dbReference type="EMBL" id="QNT69853.1"/>
    </source>
</evidence>
<reference evidence="2 3" key="1">
    <citation type="submission" date="2020-05" db="EMBL/GenBank/DDBJ databases">
        <title>Complete closed genome sequence of Defluviicoccus vanus.</title>
        <authorList>
            <person name="Bessarab I."/>
            <person name="Arumugam K."/>
            <person name="Maszenan A.M."/>
            <person name="Seviour R.J."/>
            <person name="Williams R.B."/>
        </authorList>
    </citation>
    <scope>NUCLEOTIDE SEQUENCE [LARGE SCALE GENOMIC DNA]</scope>
    <source>
        <strain evidence="2 3">Ben 114</strain>
    </source>
</reference>
<proteinExistence type="predicted"/>
<dbReference type="AlphaFoldDB" id="A0A7H1N2B7"/>
<dbReference type="PANTHER" id="PTHR34383:SF3">
    <property type="entry name" value="POLYPHOSPHATE:AMP PHOSPHOTRANSFERASE"/>
    <property type="match status" value="1"/>
</dbReference>
<dbReference type="GO" id="GO:0006797">
    <property type="term" value="P:polyphosphate metabolic process"/>
    <property type="evidence" value="ECO:0007669"/>
    <property type="project" value="InterPro"/>
</dbReference>
<accession>A0A7H1N2B7</accession>
<dbReference type="SUPFAM" id="SSF52540">
    <property type="entry name" value="P-loop containing nucleoside triphosphate hydrolases"/>
    <property type="match status" value="2"/>
</dbReference>
<protein>
    <submittedName>
        <fullName evidence="2">Polyphosphate:AMP phosphotransferase</fullName>
    </submittedName>
</protein>
<organism evidence="2 3">
    <name type="scientific">Defluviicoccus vanus</name>
    <dbReference type="NCBI Taxonomy" id="111831"/>
    <lineage>
        <taxon>Bacteria</taxon>
        <taxon>Pseudomonadati</taxon>
        <taxon>Pseudomonadota</taxon>
        <taxon>Alphaproteobacteria</taxon>
        <taxon>Rhodospirillales</taxon>
        <taxon>Rhodospirillaceae</taxon>
        <taxon>Defluviicoccus</taxon>
    </lineage>
</organism>
<dbReference type="RefSeq" id="WP_190260365.1">
    <property type="nucleotide sequence ID" value="NZ_CP053923.1"/>
</dbReference>
<dbReference type="InterPro" id="IPR027417">
    <property type="entry name" value="P-loop_NTPase"/>
</dbReference>
<feature type="domain" description="Polyphosphate kinase-2-related" evidence="1">
    <location>
        <begin position="267"/>
        <end position="488"/>
    </location>
</feature>
<dbReference type="GO" id="GO:0043751">
    <property type="term" value="F:polyphosphate:AMP phosphotransferase activity"/>
    <property type="evidence" value="ECO:0007669"/>
    <property type="project" value="InterPro"/>
</dbReference>
<dbReference type="EMBL" id="CP053923">
    <property type="protein sequence ID" value="QNT69853.1"/>
    <property type="molecule type" value="Genomic_DNA"/>
</dbReference>
<dbReference type="KEGG" id="dvn:HQ394_11650"/>
<name>A0A7H1N2B7_9PROT</name>